<evidence type="ECO:0000256" key="2">
    <source>
        <dbReference type="ARBA" id="ARBA00022723"/>
    </source>
</evidence>
<protein>
    <submittedName>
        <fullName evidence="6">mRNA decapping enzyme</fullName>
    </submittedName>
</protein>
<reference evidence="7" key="3">
    <citation type="submission" date="2018-08" db="EMBL/GenBank/DDBJ databases">
        <authorList>
            <person name="Ferrada E.E."/>
            <person name="Latorre B.A."/>
        </authorList>
    </citation>
    <scope>NUCLEOTIDE SEQUENCE</scope>
    <source>
        <strain evidence="7">NSW</strain>
    </source>
</reference>
<dbReference type="EMBL" id="MF467281">
    <property type="protein sequence ID" value="ATI21195.1"/>
    <property type="molecule type" value="Genomic_DNA"/>
</dbReference>
<organism evidence="6 9">
    <name type="scientific">Eastern grey kangaroopox virus</name>
    <dbReference type="NCBI Taxonomy" id="2042482"/>
    <lineage>
        <taxon>Viruses</taxon>
        <taxon>Varidnaviria</taxon>
        <taxon>Bamfordvirae</taxon>
        <taxon>Nucleocytoviricota</taxon>
        <taxon>Pokkesviricetes</taxon>
        <taxon>Chitovirales</taxon>
        <taxon>Poxviridae</taxon>
        <taxon>Chordopoxvirinae</taxon>
        <taxon>Macropopoxvirus</taxon>
        <taxon>Macropopoxvirus mgiganteuspox</taxon>
        <taxon>Eastern kangaroopox virus</taxon>
    </lineage>
</organism>
<evidence type="ECO:0000313" key="7">
    <source>
        <dbReference type="EMBL" id="ATX75101.1"/>
    </source>
</evidence>
<evidence type="ECO:0000256" key="1">
    <source>
        <dbReference type="ARBA" id="ARBA00001946"/>
    </source>
</evidence>
<reference evidence="6 9" key="2">
    <citation type="journal article" date="2017" name="Virus Res.">
        <title>Complete genomic characterisation of two novel poxviruses (WKPV and EKPV) from western and eastern grey kangaroos.</title>
        <authorList>
            <person name="Bennett M."/>
            <person name="Tu S.L."/>
            <person name="Upton C."/>
            <person name="McArtor C."/>
            <person name="Gillett A."/>
            <person name="Laird T."/>
            <person name="O'Dea M."/>
        </authorList>
    </citation>
    <scope>NUCLEOTIDE SEQUENCE [LARGE SCALE GENOMIC DNA]</scope>
    <source>
        <strain evidence="6">Sunshine Coast</strain>
    </source>
</reference>
<dbReference type="InterPro" id="IPR015797">
    <property type="entry name" value="NUDIX_hydrolase-like_dom_sf"/>
</dbReference>
<dbReference type="EMBL" id="MF661791">
    <property type="protein sequence ID" value="ATX75101.1"/>
    <property type="molecule type" value="Genomic_DNA"/>
</dbReference>
<dbReference type="PRINTS" id="PR01363">
    <property type="entry name" value="VD09PROTEIN"/>
</dbReference>
<dbReference type="InterPro" id="IPR003300">
    <property type="entry name" value="Viral_VD9"/>
</dbReference>
<name>A0A2C9DT62_9POXV</name>
<dbReference type="Proteomes" id="UP000318205">
    <property type="component" value="Segment"/>
</dbReference>
<keyword evidence="3" id="KW-0378">Hydrolase</keyword>
<dbReference type="GO" id="GO:0016787">
    <property type="term" value="F:hydrolase activity"/>
    <property type="evidence" value="ECO:0007669"/>
    <property type="project" value="UniProtKB-KW"/>
</dbReference>
<keyword evidence="9" id="KW-1185">Reference proteome</keyword>
<accession>A0A2C9DT62</accession>
<keyword evidence="5" id="KW-0464">Manganese</keyword>
<evidence type="ECO:0000256" key="4">
    <source>
        <dbReference type="ARBA" id="ARBA00022842"/>
    </source>
</evidence>
<dbReference type="Gene3D" id="3.90.79.10">
    <property type="entry name" value="Nucleoside Triphosphate Pyrophosphohydrolase"/>
    <property type="match status" value="1"/>
</dbReference>
<dbReference type="SUPFAM" id="SSF55811">
    <property type="entry name" value="Nudix"/>
    <property type="match status" value="1"/>
</dbReference>
<evidence type="ECO:0000313" key="6">
    <source>
        <dbReference type="EMBL" id="ATI21195.1"/>
    </source>
</evidence>
<evidence type="ECO:0000256" key="5">
    <source>
        <dbReference type="ARBA" id="ARBA00023211"/>
    </source>
</evidence>
<dbReference type="Proteomes" id="UP000318014">
    <property type="component" value="Genome"/>
</dbReference>
<evidence type="ECO:0000313" key="8">
    <source>
        <dbReference type="Proteomes" id="UP000318014"/>
    </source>
</evidence>
<dbReference type="GO" id="GO:0046872">
    <property type="term" value="F:metal ion binding"/>
    <property type="evidence" value="ECO:0007669"/>
    <property type="project" value="UniProtKB-KW"/>
</dbReference>
<comment type="cofactor">
    <cofactor evidence="1">
        <name>Mg(2+)</name>
        <dbReference type="ChEBI" id="CHEBI:18420"/>
    </cofactor>
</comment>
<keyword evidence="4" id="KW-0460">Magnesium</keyword>
<sequence>MFETSRERISVEPIDPAEISVDASTHVFAICISRDRVPIVGVRRTSFVYQSIMTKRKTFTEILPVDTRVLKYMYANEVKDIYSRLIVDSDECTPPAMCSVVADGFEELVLLGGCISSGETIYQCLEREMREESDAAITVHHFGNKAVKLCIEDKILGKRYTGYCLLCFIDQLYREVRGSVLYNFEIKNLCSLLEKKNDEKYGYLHFIYNTLISSK</sequence>
<evidence type="ECO:0000256" key="3">
    <source>
        <dbReference type="ARBA" id="ARBA00022801"/>
    </source>
</evidence>
<gene>
    <name evidence="7" type="ORF">EKPV-NSW-ORF114</name>
</gene>
<reference evidence="7 8" key="1">
    <citation type="journal article" date="2017" name="Sci. Rep.">
        <title>Molecular and microscopic characterization of a novel Eastern grey kangaroopox virus genome directly from a clinical sample.</title>
        <authorList>
            <person name="Sarker S."/>
            <person name="Roberts H.K."/>
            <person name="Tidd N."/>
            <person name="Ault S."/>
            <person name="Ladmore G."/>
            <person name="Peters A."/>
            <person name="Forwood J.K."/>
            <person name="Helbig K."/>
            <person name="Raidal S.R."/>
        </authorList>
    </citation>
    <scope>NUCLEOTIDE SEQUENCE [LARGE SCALE GENOMIC DNA]</scope>
    <source>
        <strain evidence="7 8">NSW</strain>
    </source>
</reference>
<proteinExistence type="predicted"/>
<keyword evidence="2" id="KW-0479">Metal-binding</keyword>
<evidence type="ECO:0000313" key="9">
    <source>
        <dbReference type="Proteomes" id="UP000318205"/>
    </source>
</evidence>